<protein>
    <recommendedName>
        <fullName evidence="2">Uridine phosphorylase</fullName>
        <ecNumber evidence="1">2.4.2.3</ecNumber>
    </recommendedName>
</protein>
<dbReference type="STRING" id="33038.GCA_900067245_02326"/>
<dbReference type="GO" id="GO:0005829">
    <property type="term" value="C:cytosol"/>
    <property type="evidence" value="ECO:0007669"/>
    <property type="project" value="TreeGrafter"/>
</dbReference>
<dbReference type="GO" id="GO:0009116">
    <property type="term" value="P:nucleoside metabolic process"/>
    <property type="evidence" value="ECO:0007669"/>
    <property type="project" value="InterPro"/>
</dbReference>
<dbReference type="CDD" id="cd17767">
    <property type="entry name" value="UP_EcUdp-like"/>
    <property type="match status" value="1"/>
</dbReference>
<dbReference type="EMBL" id="NIHT01000015">
    <property type="protein sequence ID" value="PLT74025.1"/>
    <property type="molecule type" value="Genomic_DNA"/>
</dbReference>
<dbReference type="Proteomes" id="UP000283992">
    <property type="component" value="Unassembled WGS sequence"/>
</dbReference>
<dbReference type="Pfam" id="PF01048">
    <property type="entry name" value="PNP_UDP_1"/>
    <property type="match status" value="1"/>
</dbReference>
<evidence type="ECO:0000313" key="5">
    <source>
        <dbReference type="EMBL" id="PLT74025.1"/>
    </source>
</evidence>
<evidence type="ECO:0000256" key="1">
    <source>
        <dbReference type="ARBA" id="ARBA00011888"/>
    </source>
</evidence>
<dbReference type="EMBL" id="QSIR01000004">
    <property type="protein sequence ID" value="RHD08105.1"/>
    <property type="molecule type" value="Genomic_DNA"/>
</dbReference>
<organism evidence="5 8">
    <name type="scientific">Mediterraneibacter gnavus</name>
    <name type="common">Ruminococcus gnavus</name>
    <dbReference type="NCBI Taxonomy" id="33038"/>
    <lineage>
        <taxon>Bacteria</taxon>
        <taxon>Bacillati</taxon>
        <taxon>Bacillota</taxon>
        <taxon>Clostridia</taxon>
        <taxon>Lachnospirales</taxon>
        <taxon>Lachnospiraceae</taxon>
        <taxon>Mediterraneibacter</taxon>
    </lineage>
</organism>
<comment type="caution">
    <text evidence="5">The sequence shown here is derived from an EMBL/GenBank/DDBJ whole genome shotgun (WGS) entry which is preliminary data.</text>
</comment>
<dbReference type="SUPFAM" id="SSF53167">
    <property type="entry name" value="Purine and uridine phosphorylases"/>
    <property type="match status" value="1"/>
</dbReference>
<dbReference type="Proteomes" id="UP000284472">
    <property type="component" value="Unassembled WGS sequence"/>
</dbReference>
<dbReference type="EC" id="2.4.2.3" evidence="1"/>
<dbReference type="AlphaFoldDB" id="A0A2N5NJG9"/>
<evidence type="ECO:0000313" key="8">
    <source>
        <dbReference type="Proteomes" id="UP000235093"/>
    </source>
</evidence>
<evidence type="ECO:0000313" key="9">
    <source>
        <dbReference type="Proteomes" id="UP000283992"/>
    </source>
</evidence>
<dbReference type="EMBL" id="QRLN01000005">
    <property type="protein sequence ID" value="RHJ14547.1"/>
    <property type="molecule type" value="Genomic_DNA"/>
</dbReference>
<dbReference type="GO" id="GO:0004850">
    <property type="term" value="F:uridine phosphorylase activity"/>
    <property type="evidence" value="ECO:0007669"/>
    <property type="project" value="UniProtKB-EC"/>
</dbReference>
<evidence type="ECO:0000313" key="7">
    <source>
        <dbReference type="EMBL" id="RHJ14547.1"/>
    </source>
</evidence>
<dbReference type="InterPro" id="IPR035994">
    <property type="entry name" value="Nucleoside_phosphorylase_sf"/>
</dbReference>
<gene>
    <name evidence="5" type="ORF">CDL23_10360</name>
    <name evidence="7" type="ORF">DW142_05495</name>
    <name evidence="6" type="ORF">DW812_04490</name>
</gene>
<dbReference type="Proteomes" id="UP000235093">
    <property type="component" value="Unassembled WGS sequence"/>
</dbReference>
<dbReference type="PANTHER" id="PTHR43691:SF11">
    <property type="entry name" value="FI09636P-RELATED"/>
    <property type="match status" value="1"/>
</dbReference>
<dbReference type="InterPro" id="IPR007110">
    <property type="entry name" value="Ig-like_dom"/>
</dbReference>
<proteinExistence type="predicted"/>
<name>A0A2N5NJG9_MEDGN</name>
<dbReference type="Gene3D" id="3.40.50.1580">
    <property type="entry name" value="Nucleoside phosphorylase domain"/>
    <property type="match status" value="1"/>
</dbReference>
<feature type="domain" description="Ig-like" evidence="4">
    <location>
        <begin position="123"/>
        <end position="223"/>
    </location>
</feature>
<reference evidence="5 8" key="1">
    <citation type="journal article" date="2017" name="Genome Med.">
        <title>A novel Ruminococcus gnavus clade enriched in inflammatory bowel disease patients.</title>
        <authorList>
            <person name="Hall A.B."/>
            <person name="Yassour M."/>
            <person name="Sauk J."/>
            <person name="Garner A."/>
            <person name="Jiang X."/>
            <person name="Arthur T."/>
            <person name="Lagoudas G.K."/>
            <person name="Vatanen T."/>
            <person name="Fornelos N."/>
            <person name="Wilson R."/>
            <person name="Bertha M."/>
            <person name="Cohen M."/>
            <person name="Garber J."/>
            <person name="Khalili H."/>
            <person name="Gevers D."/>
            <person name="Ananthakrishnan A.N."/>
            <person name="Kugathasan S."/>
            <person name="Lander E.S."/>
            <person name="Blainey P."/>
            <person name="Vlamakis H."/>
            <person name="Xavier R.J."/>
            <person name="Huttenhower C."/>
        </authorList>
    </citation>
    <scope>NUCLEOTIDE SEQUENCE [LARGE SCALE GENOMIC DNA]</scope>
    <source>
        <strain evidence="5 8">RJX1125</strain>
    </source>
</reference>
<evidence type="ECO:0000313" key="6">
    <source>
        <dbReference type="EMBL" id="RHD08105.1"/>
    </source>
</evidence>
<sequence>MSTLYMGADQETVAKYVLFSGDPWRVEVVKQYLENPKKVAFMREFNTYTGTYKGIEVTVTSTGIGAPSAAIAMEEMYEVGMEVAVRMGTVMSMQDDMLGHFLIPIAAMRREGTSQSYVDLSYPAVADIDLVNAMNETVVNMGKRYLNGLNCTMDGFYSNMHDSRFSLEWGRDMSETFEEVKKLGVTGIDMESSCMLTLGRLMGVKTCILTMVTVLENLKEKLTGQERTDAEDLLCRTALEGIYHYHMKMEGEKNE</sequence>
<dbReference type="PANTHER" id="PTHR43691">
    <property type="entry name" value="URIDINE PHOSPHORYLASE"/>
    <property type="match status" value="1"/>
</dbReference>
<dbReference type="PROSITE" id="PS50835">
    <property type="entry name" value="IG_LIKE"/>
    <property type="match status" value="1"/>
</dbReference>
<comment type="catalytic activity">
    <reaction evidence="3">
        <text>uridine + phosphate = alpha-D-ribose 1-phosphate + uracil</text>
        <dbReference type="Rhea" id="RHEA:24388"/>
        <dbReference type="ChEBI" id="CHEBI:16704"/>
        <dbReference type="ChEBI" id="CHEBI:17568"/>
        <dbReference type="ChEBI" id="CHEBI:43474"/>
        <dbReference type="ChEBI" id="CHEBI:57720"/>
        <dbReference type="EC" id="2.4.2.3"/>
    </reaction>
</comment>
<evidence type="ECO:0000256" key="3">
    <source>
        <dbReference type="ARBA" id="ARBA00048447"/>
    </source>
</evidence>
<evidence type="ECO:0000256" key="2">
    <source>
        <dbReference type="ARBA" id="ARBA00021980"/>
    </source>
</evidence>
<reference evidence="9 10" key="2">
    <citation type="submission" date="2018-08" db="EMBL/GenBank/DDBJ databases">
        <title>A genome reference for cultivated species of the human gut microbiota.</title>
        <authorList>
            <person name="Zou Y."/>
            <person name="Xue W."/>
            <person name="Luo G."/>
        </authorList>
    </citation>
    <scope>NUCLEOTIDE SEQUENCE [LARGE SCALE GENOMIC DNA]</scope>
    <source>
        <strain evidence="7 9">AM12-54</strain>
        <strain evidence="6 10">AM32-6</strain>
    </source>
</reference>
<evidence type="ECO:0000259" key="4">
    <source>
        <dbReference type="PROSITE" id="PS50835"/>
    </source>
</evidence>
<evidence type="ECO:0000313" key="10">
    <source>
        <dbReference type="Proteomes" id="UP000284472"/>
    </source>
</evidence>
<dbReference type="RefSeq" id="WP_101884112.1">
    <property type="nucleotide sequence ID" value="NZ_AP031446.1"/>
</dbReference>
<dbReference type="InterPro" id="IPR000845">
    <property type="entry name" value="Nucleoside_phosphorylase_d"/>
</dbReference>
<accession>A0A2N5NJG9</accession>